<evidence type="ECO:0000313" key="3">
    <source>
        <dbReference type="Proteomes" id="UP000013041"/>
    </source>
</evidence>
<comment type="caution">
    <text evidence="2">The sequence shown here is derived from an EMBL/GenBank/DDBJ whole genome shotgun (WGS) entry which is preliminary data.</text>
</comment>
<dbReference type="PATRIC" id="fig|997897.5.peg.5512"/>
<evidence type="ECO:0000259" key="1">
    <source>
        <dbReference type="PROSITE" id="PS50943"/>
    </source>
</evidence>
<organism evidence="2 3">
    <name type="scientific">Enterocloster bolteae 90B8</name>
    <dbReference type="NCBI Taxonomy" id="997897"/>
    <lineage>
        <taxon>Bacteria</taxon>
        <taxon>Bacillati</taxon>
        <taxon>Bacillota</taxon>
        <taxon>Clostridia</taxon>
        <taxon>Lachnospirales</taxon>
        <taxon>Lachnospiraceae</taxon>
        <taxon>Enterocloster</taxon>
    </lineage>
</organism>
<dbReference type="InterPro" id="IPR010982">
    <property type="entry name" value="Lambda_DNA-bd_dom_sf"/>
</dbReference>
<sequence length="95" mass="10533">MGSCSEFMEWKHAYGGRGMDVIKNDKGTNVGANIRRIRLESDIGQTDLVRILQLMGADITREALVKIEKGTQHIKVSQLKAIKAALGTSYEDLLE</sequence>
<dbReference type="InterPro" id="IPR001387">
    <property type="entry name" value="Cro/C1-type_HTH"/>
</dbReference>
<dbReference type="SUPFAM" id="SSF47413">
    <property type="entry name" value="lambda repressor-like DNA-binding domains"/>
    <property type="match status" value="1"/>
</dbReference>
<feature type="domain" description="HTH cro/C1-type" evidence="1">
    <location>
        <begin position="34"/>
        <end position="93"/>
    </location>
</feature>
<dbReference type="PROSITE" id="PS50943">
    <property type="entry name" value="HTH_CROC1"/>
    <property type="match status" value="1"/>
</dbReference>
<dbReference type="AlphaFoldDB" id="R0AK80"/>
<gene>
    <name evidence="2" type="ORF">HMPREF1097_05240</name>
</gene>
<dbReference type="HOGENOM" id="CLU_066192_38_1_9"/>
<evidence type="ECO:0000313" key="2">
    <source>
        <dbReference type="EMBL" id="ENZ32537.1"/>
    </source>
</evidence>
<protein>
    <submittedName>
        <fullName evidence="2">XRE family transcriptional regulator</fullName>
    </submittedName>
</protein>
<name>R0AK80_9FIRM</name>
<dbReference type="Gene3D" id="1.10.260.40">
    <property type="entry name" value="lambda repressor-like DNA-binding domains"/>
    <property type="match status" value="1"/>
</dbReference>
<proteinExistence type="predicted"/>
<dbReference type="GO" id="GO:0003677">
    <property type="term" value="F:DNA binding"/>
    <property type="evidence" value="ECO:0007669"/>
    <property type="project" value="InterPro"/>
</dbReference>
<dbReference type="Proteomes" id="UP000013041">
    <property type="component" value="Unassembled WGS sequence"/>
</dbReference>
<dbReference type="EMBL" id="AGYG01000032">
    <property type="protein sequence ID" value="ENZ32537.1"/>
    <property type="molecule type" value="Genomic_DNA"/>
</dbReference>
<dbReference type="CDD" id="cd00093">
    <property type="entry name" value="HTH_XRE"/>
    <property type="match status" value="1"/>
</dbReference>
<accession>R0AK80</accession>
<reference evidence="2 3" key="1">
    <citation type="submission" date="2013-01" db="EMBL/GenBank/DDBJ databases">
        <title>The Genome Sequence of Clostridium bolteae 90B8.</title>
        <authorList>
            <consortium name="The Broad Institute Genome Sequencing Platform"/>
            <person name="Earl A."/>
            <person name="Ward D."/>
            <person name="Feldgarden M."/>
            <person name="Gevers D."/>
            <person name="Courvalin P."/>
            <person name="Lambert T."/>
            <person name="Walker B."/>
            <person name="Young S.K."/>
            <person name="Zeng Q."/>
            <person name="Gargeya S."/>
            <person name="Fitzgerald M."/>
            <person name="Haas B."/>
            <person name="Abouelleil A."/>
            <person name="Alvarado L."/>
            <person name="Arachchi H.M."/>
            <person name="Berlin A.M."/>
            <person name="Chapman S.B."/>
            <person name="Dewar J."/>
            <person name="Goldberg J."/>
            <person name="Griggs A."/>
            <person name="Gujja S."/>
            <person name="Hansen M."/>
            <person name="Howarth C."/>
            <person name="Imamovic A."/>
            <person name="Larimer J."/>
            <person name="McCowan C."/>
            <person name="Murphy C."/>
            <person name="Neiman D."/>
            <person name="Pearson M."/>
            <person name="Priest M."/>
            <person name="Roberts A."/>
            <person name="Saif S."/>
            <person name="Shea T."/>
            <person name="Sisk P."/>
            <person name="Sykes S."/>
            <person name="Wortman J."/>
            <person name="Nusbaum C."/>
            <person name="Birren B."/>
        </authorList>
    </citation>
    <scope>NUCLEOTIDE SEQUENCE [LARGE SCALE GENOMIC DNA]</scope>
    <source>
        <strain evidence="2 3">90B8</strain>
    </source>
</reference>